<gene>
    <name evidence="2" type="ORF">DIABBA_LOCUS11503</name>
</gene>
<protein>
    <submittedName>
        <fullName evidence="2">Uncharacterized protein</fullName>
    </submittedName>
</protein>
<feature type="region of interest" description="Disordered" evidence="1">
    <location>
        <begin position="1"/>
        <end position="69"/>
    </location>
</feature>
<dbReference type="Proteomes" id="UP001153709">
    <property type="component" value="Chromosome 8"/>
</dbReference>
<dbReference type="AlphaFoldDB" id="A0A9N9T4J3"/>
<feature type="compositionally biased region" description="Basic and acidic residues" evidence="1">
    <location>
        <begin position="16"/>
        <end position="26"/>
    </location>
</feature>
<feature type="compositionally biased region" description="Polar residues" evidence="1">
    <location>
        <begin position="27"/>
        <end position="43"/>
    </location>
</feature>
<sequence length="69" mass="7878">MFKTEVFEVKNINKTNDGKEKKRKEQSTTTNNTGSETKQSISNNRDKKVLVKPPTPKHSKNASVEERLC</sequence>
<keyword evidence="3" id="KW-1185">Reference proteome</keyword>
<evidence type="ECO:0000256" key="1">
    <source>
        <dbReference type="SAM" id="MobiDB-lite"/>
    </source>
</evidence>
<name>A0A9N9T4J3_DIABA</name>
<reference evidence="2" key="1">
    <citation type="submission" date="2022-01" db="EMBL/GenBank/DDBJ databases">
        <authorList>
            <person name="King R."/>
        </authorList>
    </citation>
    <scope>NUCLEOTIDE SEQUENCE</scope>
</reference>
<dbReference type="EMBL" id="OU898283">
    <property type="protein sequence ID" value="CAG9838651.1"/>
    <property type="molecule type" value="Genomic_DNA"/>
</dbReference>
<accession>A0A9N9T4J3</accession>
<organism evidence="2 3">
    <name type="scientific">Diabrotica balteata</name>
    <name type="common">Banded cucumber beetle</name>
    <dbReference type="NCBI Taxonomy" id="107213"/>
    <lineage>
        <taxon>Eukaryota</taxon>
        <taxon>Metazoa</taxon>
        <taxon>Ecdysozoa</taxon>
        <taxon>Arthropoda</taxon>
        <taxon>Hexapoda</taxon>
        <taxon>Insecta</taxon>
        <taxon>Pterygota</taxon>
        <taxon>Neoptera</taxon>
        <taxon>Endopterygota</taxon>
        <taxon>Coleoptera</taxon>
        <taxon>Polyphaga</taxon>
        <taxon>Cucujiformia</taxon>
        <taxon>Chrysomeloidea</taxon>
        <taxon>Chrysomelidae</taxon>
        <taxon>Galerucinae</taxon>
        <taxon>Diabroticina</taxon>
        <taxon>Diabroticites</taxon>
        <taxon>Diabrotica</taxon>
    </lineage>
</organism>
<evidence type="ECO:0000313" key="3">
    <source>
        <dbReference type="Proteomes" id="UP001153709"/>
    </source>
</evidence>
<proteinExistence type="predicted"/>
<evidence type="ECO:0000313" key="2">
    <source>
        <dbReference type="EMBL" id="CAG9838651.1"/>
    </source>
</evidence>